<accession>A0A0B5E3U7</accession>
<dbReference type="EMBL" id="CP004393">
    <property type="protein sequence ID" value="AJE47726.1"/>
    <property type="molecule type" value="Genomic_DNA"/>
</dbReference>
<reference evidence="3 4" key="1">
    <citation type="journal article" date="2014" name="Int. J. Syst. Evol. Microbiol.">
        <title>Celeribacter indicus sp. nov., a polycyclic aromatic hydrocarbon-degrading bacterium from deep-sea sediment and reclassification of Huaishuia halophila as Celeribacter halophilus comb. nov.</title>
        <authorList>
            <person name="Lai Q."/>
            <person name="Cao J."/>
            <person name="Yuan J."/>
            <person name="Li F."/>
            <person name="Shao Z."/>
        </authorList>
    </citation>
    <scope>NUCLEOTIDE SEQUENCE [LARGE SCALE GENOMIC DNA]</scope>
    <source>
        <strain evidence="3">P73</strain>
    </source>
</reference>
<sequence length="374" mass="39090">MSDAELISAIRRKAGVGRPPPEVEPMSPAKALRLACAKAAEEVLGLVLQVTQVLEEKTALSRLPGTIPDFALLALLEGPRNACGLCVLDRNAVAAVVEQQTTGKVLRLAPEDRPPTATDAVMCSGVIDAMLAGFEGEVQHLPSPPDVAGFRFAAQLREPRSIAMAFDDVAYRLWRVTVSLGRGVREGEILFVFPCAPPVPPPAPGMQSDFTRDFQAAVMRAEARIDTVLHRLRMPLSEAMALAEGELLPLPREALSRVELRADGRFLSRARLGQLSGKRAVRLVDGPPQDARGQKEAAAGFELPAPGALPGLSGGRGAGGARPPLADLPPEELLSGDLAVSPDGMAAAMEGALRGAGEPAPGKVSAGVPTPPPG</sequence>
<dbReference type="SUPFAM" id="SSF101801">
    <property type="entry name" value="Surface presentation of antigens (SPOA)"/>
    <property type="match status" value="1"/>
</dbReference>
<dbReference type="InterPro" id="IPR001543">
    <property type="entry name" value="FliN-like_C"/>
</dbReference>
<organism evidence="3 4">
    <name type="scientific">Celeribacter indicus</name>
    <dbReference type="NCBI Taxonomy" id="1208324"/>
    <lineage>
        <taxon>Bacteria</taxon>
        <taxon>Pseudomonadati</taxon>
        <taxon>Pseudomonadota</taxon>
        <taxon>Alphaproteobacteria</taxon>
        <taxon>Rhodobacterales</taxon>
        <taxon>Roseobacteraceae</taxon>
        <taxon>Celeribacter</taxon>
    </lineage>
</organism>
<feature type="domain" description="Flagellar motor switch protein FliN-like C-terminal" evidence="2">
    <location>
        <begin position="217"/>
        <end position="284"/>
    </location>
</feature>
<protein>
    <submittedName>
        <fullName evidence="3">Surface presentation of antigens (SPOA) protein</fullName>
    </submittedName>
</protein>
<dbReference type="KEGG" id="cid:P73_3011"/>
<evidence type="ECO:0000256" key="1">
    <source>
        <dbReference type="SAM" id="MobiDB-lite"/>
    </source>
</evidence>
<evidence type="ECO:0000313" key="3">
    <source>
        <dbReference type="EMBL" id="AJE47726.1"/>
    </source>
</evidence>
<dbReference type="RefSeq" id="WP_043870220.1">
    <property type="nucleotide sequence ID" value="NZ_CP004393.1"/>
</dbReference>
<dbReference type="STRING" id="1208324.P73_3011"/>
<feature type="compositionally biased region" description="Low complexity" evidence="1">
    <location>
        <begin position="301"/>
        <end position="311"/>
    </location>
</feature>
<dbReference type="InterPro" id="IPR036429">
    <property type="entry name" value="SpoA-like_sf"/>
</dbReference>
<name>A0A0B5E3U7_9RHOB</name>
<evidence type="ECO:0000259" key="2">
    <source>
        <dbReference type="Pfam" id="PF01052"/>
    </source>
</evidence>
<dbReference type="Proteomes" id="UP000031521">
    <property type="component" value="Chromosome"/>
</dbReference>
<dbReference type="Pfam" id="PF01052">
    <property type="entry name" value="FliMN_C"/>
    <property type="match status" value="1"/>
</dbReference>
<proteinExistence type="predicted"/>
<dbReference type="Gene3D" id="2.30.330.10">
    <property type="entry name" value="SpoA-like"/>
    <property type="match status" value="1"/>
</dbReference>
<dbReference type="OrthoDB" id="7824563at2"/>
<dbReference type="AlphaFoldDB" id="A0A0B5E3U7"/>
<evidence type="ECO:0000313" key="4">
    <source>
        <dbReference type="Proteomes" id="UP000031521"/>
    </source>
</evidence>
<keyword evidence="4" id="KW-1185">Reference proteome</keyword>
<dbReference type="HOGENOM" id="CLU_052341_0_0_5"/>
<gene>
    <name evidence="3" type="ORF">P73_3011</name>
</gene>
<feature type="region of interest" description="Disordered" evidence="1">
    <location>
        <begin position="301"/>
        <end position="374"/>
    </location>
</feature>